<evidence type="ECO:0000313" key="5">
    <source>
        <dbReference type="Proteomes" id="UP000622797"/>
    </source>
</evidence>
<dbReference type="GO" id="GO:0004601">
    <property type="term" value="F:peroxidase activity"/>
    <property type="evidence" value="ECO:0007669"/>
    <property type="project" value="InterPro"/>
</dbReference>
<keyword evidence="5" id="KW-1185">Reference proteome</keyword>
<dbReference type="GO" id="GO:0005576">
    <property type="term" value="C:extracellular region"/>
    <property type="evidence" value="ECO:0007669"/>
    <property type="project" value="UniProtKB-SubCell"/>
</dbReference>
<evidence type="ECO:0000256" key="3">
    <source>
        <dbReference type="ARBA" id="ARBA00023180"/>
    </source>
</evidence>
<dbReference type="InterPro" id="IPR037120">
    <property type="entry name" value="Haem_peroxidase_sf_animal"/>
</dbReference>
<protein>
    <submittedName>
        <fullName evidence="4">Uncharacterized protein</fullName>
    </submittedName>
</protein>
<dbReference type="GO" id="GO:0020037">
    <property type="term" value="F:heme binding"/>
    <property type="evidence" value="ECO:0007669"/>
    <property type="project" value="InterPro"/>
</dbReference>
<accession>A0A8H4X3F9</accession>
<reference evidence="4" key="1">
    <citation type="journal article" date="2020" name="BMC Genomics">
        <title>Correction to: Identification and distribution of gene clusters required for synthesis of sphingolipid metabolism inhibitors in diverse species of the filamentous fungus Fusarium.</title>
        <authorList>
            <person name="Kim H.S."/>
            <person name="Lohmar J.M."/>
            <person name="Busman M."/>
            <person name="Brown D.W."/>
            <person name="Naumann T.A."/>
            <person name="Divon H.H."/>
            <person name="Lysoe E."/>
            <person name="Uhlig S."/>
            <person name="Proctor R.H."/>
        </authorList>
    </citation>
    <scope>NUCLEOTIDE SEQUENCE</scope>
    <source>
        <strain evidence="4">NRRL 20472</strain>
    </source>
</reference>
<name>A0A8H4X3F9_9HYPO</name>
<evidence type="ECO:0000256" key="2">
    <source>
        <dbReference type="ARBA" id="ARBA00022525"/>
    </source>
</evidence>
<dbReference type="GO" id="GO:0006979">
    <property type="term" value="P:response to oxidative stress"/>
    <property type="evidence" value="ECO:0007669"/>
    <property type="project" value="InterPro"/>
</dbReference>
<dbReference type="EMBL" id="JABEXW010000657">
    <property type="protein sequence ID" value="KAF4959659.1"/>
    <property type="molecule type" value="Genomic_DNA"/>
</dbReference>
<comment type="subcellular location">
    <subcellularLocation>
        <location evidence="1">Secreted</location>
    </subcellularLocation>
</comment>
<comment type="caution">
    <text evidence="4">The sequence shown here is derived from an EMBL/GenBank/DDBJ whole genome shotgun (WGS) entry which is preliminary data.</text>
</comment>
<keyword evidence="3" id="KW-0325">Glycoprotein</keyword>
<keyword evidence="2" id="KW-0964">Secreted</keyword>
<proteinExistence type="predicted"/>
<dbReference type="PROSITE" id="PS50292">
    <property type="entry name" value="PEROXIDASE_3"/>
    <property type="match status" value="1"/>
</dbReference>
<dbReference type="AlphaFoldDB" id="A0A8H4X3F9"/>
<dbReference type="PANTHER" id="PTHR11475">
    <property type="entry name" value="OXIDASE/PEROXIDASE"/>
    <property type="match status" value="1"/>
</dbReference>
<dbReference type="Proteomes" id="UP000622797">
    <property type="component" value="Unassembled WGS sequence"/>
</dbReference>
<dbReference type="OrthoDB" id="823504at2759"/>
<evidence type="ECO:0000313" key="4">
    <source>
        <dbReference type="EMBL" id="KAF4959659.1"/>
    </source>
</evidence>
<dbReference type="InterPro" id="IPR010255">
    <property type="entry name" value="Haem_peroxidase_sf"/>
</dbReference>
<organism evidence="4 5">
    <name type="scientific">Fusarium sarcochroum</name>
    <dbReference type="NCBI Taxonomy" id="1208366"/>
    <lineage>
        <taxon>Eukaryota</taxon>
        <taxon>Fungi</taxon>
        <taxon>Dikarya</taxon>
        <taxon>Ascomycota</taxon>
        <taxon>Pezizomycotina</taxon>
        <taxon>Sordariomycetes</taxon>
        <taxon>Hypocreomycetidae</taxon>
        <taxon>Hypocreales</taxon>
        <taxon>Nectriaceae</taxon>
        <taxon>Fusarium</taxon>
        <taxon>Fusarium lateritium species complex</taxon>
    </lineage>
</organism>
<gene>
    <name evidence="4" type="ORF">FSARC_10669</name>
</gene>
<dbReference type="InterPro" id="IPR019791">
    <property type="entry name" value="Haem_peroxidase_animal"/>
</dbReference>
<reference evidence="4" key="2">
    <citation type="submission" date="2020-05" db="EMBL/GenBank/DDBJ databases">
        <authorList>
            <person name="Kim H.-S."/>
            <person name="Proctor R.H."/>
            <person name="Brown D.W."/>
        </authorList>
    </citation>
    <scope>NUCLEOTIDE SEQUENCE</scope>
    <source>
        <strain evidence="4">NRRL 20472</strain>
    </source>
</reference>
<dbReference type="Pfam" id="PF03098">
    <property type="entry name" value="An_peroxidase"/>
    <property type="match status" value="1"/>
</dbReference>
<dbReference type="Gene3D" id="1.10.640.10">
    <property type="entry name" value="Haem peroxidase domain superfamily, animal type"/>
    <property type="match status" value="1"/>
</dbReference>
<sequence>MNVSTNTRPDVRVEHLFSGGDPRTNEDWLLLDVHTLMLHEHNRLCGILKKQKLHWDDEQLYQTPLVTTNGKPMTVSVEMAIVYRFHEFIIPSFPIKNQNNETSWEKNLFDTNFNALAPSMSV</sequence>
<dbReference type="SUPFAM" id="SSF48113">
    <property type="entry name" value="Heme-dependent peroxidases"/>
    <property type="match status" value="1"/>
</dbReference>
<dbReference type="PANTHER" id="PTHR11475:SF4">
    <property type="entry name" value="CHORION PEROXIDASE"/>
    <property type="match status" value="1"/>
</dbReference>
<evidence type="ECO:0000256" key="1">
    <source>
        <dbReference type="ARBA" id="ARBA00004613"/>
    </source>
</evidence>